<reference evidence="1" key="2">
    <citation type="submission" date="2025-08" db="UniProtKB">
        <authorList>
            <consortium name="Ensembl"/>
        </authorList>
    </citation>
    <scope>IDENTIFICATION</scope>
</reference>
<evidence type="ECO:0000313" key="1">
    <source>
        <dbReference type="Ensembl" id="ENSMMDP00005003664.1"/>
    </source>
</evidence>
<dbReference type="GeneTree" id="ENSGT00390000006454"/>
<sequence length="62" mass="6696">MASDSPRRPSRCAGGVVVRAQAATEQSYMESVVTFLQDVVPQRKTNILQPEAALVGFSPCPF</sequence>
<reference evidence="1" key="1">
    <citation type="submission" date="2019-06" db="EMBL/GenBank/DDBJ databases">
        <authorList>
            <consortium name="Wellcome Sanger Institute Data Sharing"/>
        </authorList>
    </citation>
    <scope>NUCLEOTIDE SEQUENCE [LARGE SCALE GENOMIC DNA]</scope>
</reference>
<accession>A0A667WT79</accession>
<evidence type="ECO:0000313" key="2">
    <source>
        <dbReference type="Proteomes" id="UP000472263"/>
    </source>
</evidence>
<dbReference type="Proteomes" id="UP000472263">
    <property type="component" value="Chromosome 13"/>
</dbReference>
<proteinExistence type="predicted"/>
<protein>
    <submittedName>
        <fullName evidence="1">BCAS3 microtubule associated cell migration factor</fullName>
    </submittedName>
</protein>
<reference evidence="1" key="3">
    <citation type="submission" date="2025-09" db="UniProtKB">
        <authorList>
            <consortium name="Ensembl"/>
        </authorList>
    </citation>
    <scope>IDENTIFICATION</scope>
</reference>
<organism evidence="1 2">
    <name type="scientific">Myripristis murdjan</name>
    <name type="common">pinecone soldierfish</name>
    <dbReference type="NCBI Taxonomy" id="586833"/>
    <lineage>
        <taxon>Eukaryota</taxon>
        <taxon>Metazoa</taxon>
        <taxon>Chordata</taxon>
        <taxon>Craniata</taxon>
        <taxon>Vertebrata</taxon>
        <taxon>Euteleostomi</taxon>
        <taxon>Actinopterygii</taxon>
        <taxon>Neopterygii</taxon>
        <taxon>Teleostei</taxon>
        <taxon>Neoteleostei</taxon>
        <taxon>Acanthomorphata</taxon>
        <taxon>Holocentriformes</taxon>
        <taxon>Holocentridae</taxon>
        <taxon>Myripristis</taxon>
    </lineage>
</organism>
<name>A0A667WT79_9TELE</name>
<gene>
    <name evidence="1" type="primary">BCAS3</name>
    <name evidence="1" type="synonym">bcas3</name>
</gene>
<dbReference type="Ensembl" id="ENSMMDT00005003759.1">
    <property type="protein sequence ID" value="ENSMMDP00005003664.1"/>
    <property type="gene ID" value="ENSMMDG00005001437.1"/>
</dbReference>
<keyword evidence="2" id="KW-1185">Reference proteome</keyword>
<dbReference type="AlphaFoldDB" id="A0A667WT79"/>